<evidence type="ECO:0000313" key="13">
    <source>
        <dbReference type="EMBL" id="MDT8332658.1"/>
    </source>
</evidence>
<evidence type="ECO:0000256" key="8">
    <source>
        <dbReference type="ARBA" id="ARBA00023204"/>
    </source>
</evidence>
<proteinExistence type="inferred from homology"/>
<comment type="subcellular location">
    <subcellularLocation>
        <location evidence="9">Cytoplasm</location>
    </subcellularLocation>
</comment>
<evidence type="ECO:0000313" key="12">
    <source>
        <dbReference type="EMBL" id="APT57506.1"/>
    </source>
</evidence>
<evidence type="ECO:0000259" key="11">
    <source>
        <dbReference type="SMART" id="SM00382"/>
    </source>
</evidence>
<evidence type="ECO:0000256" key="7">
    <source>
        <dbReference type="ARBA" id="ARBA00023172"/>
    </source>
</evidence>
<dbReference type="GO" id="GO:0006310">
    <property type="term" value="P:DNA recombination"/>
    <property type="evidence" value="ECO:0007669"/>
    <property type="project" value="UniProtKB-UniRule"/>
</dbReference>
<name>A0A1L7AFD5_9PROT</name>
<organism evidence="12 14">
    <name type="scientific">Roseomonas gilardii</name>
    <dbReference type="NCBI Taxonomy" id="257708"/>
    <lineage>
        <taxon>Bacteria</taxon>
        <taxon>Pseudomonadati</taxon>
        <taxon>Pseudomonadota</taxon>
        <taxon>Alphaproteobacteria</taxon>
        <taxon>Acetobacterales</taxon>
        <taxon>Roseomonadaceae</taxon>
        <taxon>Roseomonas</taxon>
    </lineage>
</organism>
<dbReference type="PANTHER" id="PTHR42848">
    <property type="match status" value="1"/>
</dbReference>
<dbReference type="SMART" id="SM00382">
    <property type="entry name" value="AAA"/>
    <property type="match status" value="1"/>
</dbReference>
<gene>
    <name evidence="9 13" type="primary">ruvB</name>
    <name evidence="12" type="ORF">RGI145_10755</name>
    <name evidence="13" type="ORF">RQ831_16490</name>
</gene>
<dbReference type="NCBIfam" id="NF000868">
    <property type="entry name" value="PRK00080.1"/>
    <property type="match status" value="1"/>
</dbReference>
<evidence type="ECO:0000256" key="2">
    <source>
        <dbReference type="ARBA" id="ARBA00022741"/>
    </source>
</evidence>
<reference evidence="13" key="3">
    <citation type="submission" date="2023-09" db="EMBL/GenBank/DDBJ databases">
        <authorList>
            <person name="Schober I."/>
            <person name="Bunk B."/>
        </authorList>
    </citation>
    <scope>NUCLEOTIDE SEQUENCE</scope>
    <source>
        <strain evidence="13">DSM 103800</strain>
    </source>
</reference>
<keyword evidence="5 9" id="KW-0067">ATP-binding</keyword>
<dbReference type="EC" id="3.6.4.-" evidence="9"/>
<keyword evidence="2 9" id="KW-0547">Nucleotide-binding</keyword>
<dbReference type="Pfam" id="PF05496">
    <property type="entry name" value="RuvB_N"/>
    <property type="match status" value="1"/>
</dbReference>
<sequence length="347" mass="37661">MSDHDARLTSGARLEEDGNDAALRPQTLADFTGQPALRENLSVFVQAARERGEAMDHVLLFGPPGLGKTTLAQIVARELGVGFRATSGPVLQRAGDLAAILTNLQPRDVLFVDEIHRLQPAIEETLYPAMEDFQLDLIIGEGPAARTVRIDLPPFTLVGATTRAGLLATPLRDRFGIPLRLQFYSPEELERIVARGAGKLGFELTSDGAREIATRSRGTPRIAGRLLRRVRDFAAVAGCPADRALADDALRRLEVDVLGLDAMDRRYLRRLAEHHGGGPVGVETLAAALAESRDTLEEVIEPFLIQEGLILRTQRGRVLGLPGWRHLGLAPPRNALASQGDLLLDEG</sequence>
<comment type="catalytic activity">
    <reaction evidence="9">
        <text>ATP + H2O = ADP + phosphate + H(+)</text>
        <dbReference type="Rhea" id="RHEA:13065"/>
        <dbReference type="ChEBI" id="CHEBI:15377"/>
        <dbReference type="ChEBI" id="CHEBI:15378"/>
        <dbReference type="ChEBI" id="CHEBI:30616"/>
        <dbReference type="ChEBI" id="CHEBI:43474"/>
        <dbReference type="ChEBI" id="CHEBI:456216"/>
    </reaction>
</comment>
<feature type="binding site" evidence="9">
    <location>
        <begin position="131"/>
        <end position="133"/>
    </location>
    <ligand>
        <name>ATP</name>
        <dbReference type="ChEBI" id="CHEBI:30616"/>
    </ligand>
</feature>
<dbReference type="GO" id="GO:0048476">
    <property type="term" value="C:Holliday junction resolvase complex"/>
    <property type="evidence" value="ECO:0007669"/>
    <property type="project" value="UniProtKB-UniRule"/>
</dbReference>
<dbReference type="Proteomes" id="UP000185494">
    <property type="component" value="Chromosome 1"/>
</dbReference>
<feature type="binding site" evidence="9">
    <location>
        <position position="312"/>
    </location>
    <ligand>
        <name>DNA</name>
        <dbReference type="ChEBI" id="CHEBI:16991"/>
    </ligand>
</feature>
<dbReference type="Gene3D" id="3.40.50.300">
    <property type="entry name" value="P-loop containing nucleotide triphosphate hydrolases"/>
    <property type="match status" value="1"/>
</dbReference>
<dbReference type="PANTHER" id="PTHR42848:SF1">
    <property type="entry name" value="HOLLIDAY JUNCTION BRANCH MIGRATION COMPLEX SUBUNIT RUVB"/>
    <property type="match status" value="1"/>
</dbReference>
<dbReference type="GO" id="GO:0006281">
    <property type="term" value="P:DNA repair"/>
    <property type="evidence" value="ECO:0007669"/>
    <property type="project" value="UniProtKB-UniRule"/>
</dbReference>
<dbReference type="InterPro" id="IPR004605">
    <property type="entry name" value="DNA_helicase_Holl-junc_RuvB"/>
</dbReference>
<feature type="binding site" evidence="9">
    <location>
        <position position="70"/>
    </location>
    <ligand>
        <name>ATP</name>
        <dbReference type="ChEBI" id="CHEBI:30616"/>
    </ligand>
</feature>
<dbReference type="GO" id="GO:0000400">
    <property type="term" value="F:four-way junction DNA binding"/>
    <property type="evidence" value="ECO:0007669"/>
    <property type="project" value="UniProtKB-UniRule"/>
</dbReference>
<comment type="domain">
    <text evidence="9">Has 3 domains, the large (RuvB-L) and small ATPase (RuvB-S) domains and the C-terminal head (RuvB-H) domain. The head domain binds DNA, while the ATPase domains jointly bind ATP, ADP or are empty depending on the state of the subunit in the translocation cycle. During a single DNA translocation step the structure of each domain remains the same, but their relative positions change.</text>
</comment>
<dbReference type="SUPFAM" id="SSF46785">
    <property type="entry name" value="Winged helix' DNA-binding domain"/>
    <property type="match status" value="1"/>
</dbReference>
<feature type="domain" description="AAA+ ATPase" evidence="11">
    <location>
        <begin position="54"/>
        <end position="181"/>
    </location>
</feature>
<evidence type="ECO:0000256" key="6">
    <source>
        <dbReference type="ARBA" id="ARBA00023125"/>
    </source>
</evidence>
<dbReference type="SUPFAM" id="SSF52540">
    <property type="entry name" value="P-loop containing nucleoside triphosphate hydrolases"/>
    <property type="match status" value="1"/>
</dbReference>
<dbReference type="InterPro" id="IPR036388">
    <property type="entry name" value="WH-like_DNA-bd_sf"/>
</dbReference>
<evidence type="ECO:0000256" key="3">
    <source>
        <dbReference type="ARBA" id="ARBA00022763"/>
    </source>
</evidence>
<feature type="binding site" evidence="9">
    <location>
        <position position="293"/>
    </location>
    <ligand>
        <name>DNA</name>
        <dbReference type="ChEBI" id="CHEBI:16991"/>
    </ligand>
</feature>
<keyword evidence="12" id="KW-0347">Helicase</keyword>
<feature type="binding site" evidence="9">
    <location>
        <position position="69"/>
    </location>
    <ligand>
        <name>ATP</name>
        <dbReference type="ChEBI" id="CHEBI:30616"/>
    </ligand>
</feature>
<dbReference type="eggNOG" id="COG2255">
    <property type="taxonomic scope" value="Bacteria"/>
</dbReference>
<comment type="similarity">
    <text evidence="9">Belongs to the RuvB family.</text>
</comment>
<comment type="caution">
    <text evidence="9">Lacks conserved residue(s) required for the propagation of feature annotation.</text>
</comment>
<feature type="binding site" evidence="9">
    <location>
        <position position="24"/>
    </location>
    <ligand>
        <name>ATP</name>
        <dbReference type="ChEBI" id="CHEBI:30616"/>
    </ligand>
</feature>
<evidence type="ECO:0000256" key="10">
    <source>
        <dbReference type="SAM" id="MobiDB-lite"/>
    </source>
</evidence>
<dbReference type="EMBL" id="CP015583">
    <property type="protein sequence ID" value="APT57506.1"/>
    <property type="molecule type" value="Genomic_DNA"/>
</dbReference>
<dbReference type="RefSeq" id="WP_075798341.1">
    <property type="nucleotide sequence ID" value="NZ_CP015583.1"/>
</dbReference>
<dbReference type="EMBL" id="JAVVDO010000033">
    <property type="protein sequence ID" value="MDT8332658.1"/>
    <property type="molecule type" value="Genomic_DNA"/>
</dbReference>
<dbReference type="InterPro" id="IPR036390">
    <property type="entry name" value="WH_DNA-bd_sf"/>
</dbReference>
<dbReference type="Pfam" id="PF17864">
    <property type="entry name" value="AAA_lid_4"/>
    <property type="match status" value="1"/>
</dbReference>
<keyword evidence="15" id="KW-1185">Reference proteome</keyword>
<dbReference type="Proteomes" id="UP001258945">
    <property type="component" value="Unassembled WGS sequence"/>
</dbReference>
<dbReference type="KEGG" id="rgi:RGI145_10755"/>
<dbReference type="InterPro" id="IPR003593">
    <property type="entry name" value="AAA+_ATPase"/>
</dbReference>
<keyword evidence="8 9" id="KW-0234">DNA repair</keyword>
<feature type="binding site" evidence="9">
    <location>
        <position position="68"/>
    </location>
    <ligand>
        <name>ATP</name>
        <dbReference type="ChEBI" id="CHEBI:30616"/>
    </ligand>
</feature>
<feature type="region of interest" description="Disordered" evidence="10">
    <location>
        <begin position="1"/>
        <end position="21"/>
    </location>
</feature>
<keyword evidence="4 9" id="KW-0378">Hydrolase</keyword>
<reference evidence="12 14" key="1">
    <citation type="submission" date="2016-05" db="EMBL/GenBank/DDBJ databases">
        <title>Complete Genome and Methylome Analysis of Psychrotrophic Bacterial Isolates from Antarctic Lake Untersee.</title>
        <authorList>
            <person name="Fomenkov A."/>
            <person name="Akimov V.N."/>
            <person name="Vasilyeva L.V."/>
            <person name="Andersen D."/>
            <person name="Vincze T."/>
            <person name="Roberts R.J."/>
        </authorList>
    </citation>
    <scope>NUCLEOTIDE SEQUENCE [LARGE SCALE GENOMIC DNA]</scope>
    <source>
        <strain evidence="12 14">U14-5</strain>
    </source>
</reference>
<dbReference type="HAMAP" id="MF_00016">
    <property type="entry name" value="DNA_HJ_migration_RuvB"/>
    <property type="match status" value="1"/>
</dbReference>
<comment type="function">
    <text evidence="9">The RuvA-RuvB-RuvC complex processes Holliday junction (HJ) DNA during genetic recombination and DNA repair, while the RuvA-RuvB complex plays an important role in the rescue of blocked DNA replication forks via replication fork reversal (RFR). RuvA specifically binds to HJ cruciform DNA, conferring on it an open structure. The RuvB hexamer acts as an ATP-dependent pump, pulling dsDNA into and through the RuvAB complex. RuvB forms 2 homohexamers on either side of HJ DNA bound by 1 or 2 RuvA tetramers; 4 subunits per hexamer contact DNA at a time. Coordinated motions by a converter formed by DNA-disengaged RuvB subunits stimulates ATP hydrolysis and nucleotide exchange. Immobilization of the converter enables RuvB to convert the ATP-contained energy into a lever motion, pulling 2 nucleotides of DNA out of the RuvA tetramer per ATP hydrolyzed, thus driving DNA branch migration. The RuvB motors rotate together with the DNA substrate, which together with the progressing nucleotide cycle form the mechanistic basis for DNA recombination by continuous HJ branch migration. Branch migration allows RuvC to scan DNA until it finds its consensus sequence, where it cleaves and resolves cruciform DNA.</text>
</comment>
<evidence type="ECO:0000256" key="9">
    <source>
        <dbReference type="HAMAP-Rule" id="MF_00016"/>
    </source>
</evidence>
<keyword evidence="3 9" id="KW-0227">DNA damage</keyword>
<feature type="binding site" evidence="9">
    <location>
        <position position="65"/>
    </location>
    <ligand>
        <name>ATP</name>
        <dbReference type="ChEBI" id="CHEBI:30616"/>
    </ligand>
</feature>
<dbReference type="InterPro" id="IPR041445">
    <property type="entry name" value="AAA_lid_4"/>
</dbReference>
<dbReference type="GO" id="GO:0005524">
    <property type="term" value="F:ATP binding"/>
    <property type="evidence" value="ECO:0007669"/>
    <property type="project" value="UniProtKB-UniRule"/>
</dbReference>
<dbReference type="InterPro" id="IPR027417">
    <property type="entry name" value="P-loop_NTPase"/>
</dbReference>
<protein>
    <recommendedName>
        <fullName evidence="9">Holliday junction branch migration complex subunit RuvB</fullName>
        <ecNumber evidence="9">3.6.4.-</ecNumber>
    </recommendedName>
</protein>
<dbReference type="InterPro" id="IPR008823">
    <property type="entry name" value="RuvB_wg_C"/>
</dbReference>
<dbReference type="InterPro" id="IPR008824">
    <property type="entry name" value="RuvB-like_N"/>
</dbReference>
<dbReference type="CDD" id="cd00009">
    <property type="entry name" value="AAA"/>
    <property type="match status" value="1"/>
</dbReference>
<dbReference type="GO" id="GO:0005737">
    <property type="term" value="C:cytoplasm"/>
    <property type="evidence" value="ECO:0007669"/>
    <property type="project" value="UniProtKB-SubCell"/>
</dbReference>
<feature type="binding site" evidence="9">
    <location>
        <position position="317"/>
    </location>
    <ligand>
        <name>DNA</name>
        <dbReference type="ChEBI" id="CHEBI:16991"/>
    </ligand>
</feature>
<evidence type="ECO:0000256" key="5">
    <source>
        <dbReference type="ARBA" id="ARBA00022840"/>
    </source>
</evidence>
<reference evidence="13 15" key="2">
    <citation type="journal article" date="2019" name="Microb. Pathog.">
        <title>Comparison of VITEK 2, MALDI-TOF MS, 16S rRNA gene sequencing, and whole-genome sequencing for identification of Roseomonas mucosa.</title>
        <authorList>
            <person name="Rudolph W.W."/>
            <person name="Gunzer F."/>
            <person name="Trauth M."/>
            <person name="Bunk B."/>
            <person name="Bigge R."/>
            <person name="Schrottner P."/>
        </authorList>
    </citation>
    <scope>NUCLEOTIDE SEQUENCE [LARGE SCALE GENOMIC DNA]</scope>
    <source>
        <strain evidence="13 15">DSM 103800</strain>
    </source>
</reference>
<dbReference type="Gene3D" id="1.10.8.60">
    <property type="match status" value="1"/>
</dbReference>
<evidence type="ECO:0000313" key="14">
    <source>
        <dbReference type="Proteomes" id="UP000185494"/>
    </source>
</evidence>
<dbReference type="Pfam" id="PF05491">
    <property type="entry name" value="WHD_RuvB"/>
    <property type="match status" value="1"/>
</dbReference>
<feature type="binding site" evidence="9">
    <location>
        <position position="174"/>
    </location>
    <ligand>
        <name>ATP</name>
        <dbReference type="ChEBI" id="CHEBI:30616"/>
    </ligand>
</feature>
<feature type="binding site" evidence="9">
    <location>
        <position position="23"/>
    </location>
    <ligand>
        <name>ATP</name>
        <dbReference type="ChEBI" id="CHEBI:30616"/>
    </ligand>
</feature>
<evidence type="ECO:0000256" key="1">
    <source>
        <dbReference type="ARBA" id="ARBA00022490"/>
    </source>
</evidence>
<dbReference type="GO" id="GO:0009378">
    <property type="term" value="F:four-way junction helicase activity"/>
    <property type="evidence" value="ECO:0007669"/>
    <property type="project" value="InterPro"/>
</dbReference>
<comment type="subunit">
    <text evidence="9">Homohexamer. Forms an RuvA(8)-RuvB(12)-Holliday junction (HJ) complex. HJ DNA is sandwiched between 2 RuvA tetramers; dsDNA enters through RuvA and exits via RuvB. An RuvB hexamer assembles on each DNA strand where it exits the tetramer. Each RuvB hexamer is contacted by two RuvA subunits (via domain III) on 2 adjacent RuvB subunits; this complex drives branch migration. In the full resolvosome a probable DNA-RuvA(4)-RuvB(12)-RuvC(2) complex forms which resolves the HJ.</text>
</comment>
<dbReference type="STRING" id="257708.RGI145_10755"/>
<dbReference type="AlphaFoldDB" id="A0A1L7AFD5"/>
<feature type="binding site" evidence="9">
    <location>
        <position position="221"/>
    </location>
    <ligand>
        <name>ATP</name>
        <dbReference type="ChEBI" id="CHEBI:30616"/>
    </ligand>
</feature>
<feature type="binding site" evidence="9">
    <location>
        <position position="184"/>
    </location>
    <ligand>
        <name>ATP</name>
        <dbReference type="ChEBI" id="CHEBI:30616"/>
    </ligand>
</feature>
<accession>A0A1L7AFD5</accession>
<keyword evidence="6 9" id="KW-0238">DNA-binding</keyword>
<dbReference type="GO" id="GO:0016787">
    <property type="term" value="F:hydrolase activity"/>
    <property type="evidence" value="ECO:0007669"/>
    <property type="project" value="UniProtKB-KW"/>
</dbReference>
<dbReference type="NCBIfam" id="TIGR00635">
    <property type="entry name" value="ruvB"/>
    <property type="match status" value="1"/>
</dbReference>
<dbReference type="Gene3D" id="1.10.10.10">
    <property type="entry name" value="Winged helix-like DNA-binding domain superfamily/Winged helix DNA-binding domain"/>
    <property type="match status" value="1"/>
</dbReference>
<keyword evidence="1 9" id="KW-0963">Cytoplasm</keyword>
<feature type="region of interest" description="Head domain (RuvB-H)" evidence="9">
    <location>
        <begin position="257"/>
        <end position="347"/>
    </location>
</feature>
<feature type="binding site" evidence="9">
    <location>
        <position position="69"/>
    </location>
    <ligand>
        <name>Mg(2+)</name>
        <dbReference type="ChEBI" id="CHEBI:18420"/>
    </ligand>
</feature>
<keyword evidence="7 9" id="KW-0233">DNA recombination</keyword>
<evidence type="ECO:0000313" key="15">
    <source>
        <dbReference type="Proteomes" id="UP001258945"/>
    </source>
</evidence>
<evidence type="ECO:0000256" key="4">
    <source>
        <dbReference type="ARBA" id="ARBA00022801"/>
    </source>
</evidence>
<feature type="region of interest" description="Large ATPase domain (RuvB-L)" evidence="9">
    <location>
        <begin position="4"/>
        <end position="184"/>
    </location>
</feature>